<gene>
    <name evidence="4" type="ORF">ATL40_1144</name>
</gene>
<dbReference type="Pfam" id="PF15420">
    <property type="entry name" value="Abhydrolase_9_N"/>
    <property type="match status" value="1"/>
</dbReference>
<sequence>MVMAALQTLARALVDFLRSLSVPGLAVGTLAFAASTQPSLIPRGWIFSAVISALALLVGYVVGVAARALLRRLGLARVLPPRWRPAVQRALLVVLGVVAVVTTVTGAASQRRQALLWGLEPTAGGHVVTIVAGSLLLFALLLLLGRAIRRGIRALGRLLARHLPRPVAATLSFALIVGGTVAVISGAFTTVVLDGLTRSFLARDATTPHGAQQPQEPERSGSPQSLVAWEDLGYEGRHFVSDGPSAQEITEVTGRPALEPIRVYAGLATASGPLLDADLQEVADAVVAELDRTGAWDREVLAVATTTGTGWVDPISAATLEYLHEGDTAVATMQYSVNPSWVQLVTDLDRPAQAGQILFDAVATRWAQLPEDQRPLLVPFGISLGSFGSQEAFTSLAALTDRASGAVWVGTPKFTELRNDIAETRVAGSPQIHPVIGQEESVRWFTGNGGDQLAEVQWQREAPADGQEWQARVAYVQHPSDGVVWWWWDVAWNRDPWFTEPPGQDVLPGIRWYPLITGMQVMGDMFVAGSPTVPLGYGHNYGEEWVDAWVWVTTPEGWDDASLAELRDLVHTIER</sequence>
<evidence type="ECO:0000313" key="5">
    <source>
        <dbReference type="Proteomes" id="UP000224915"/>
    </source>
</evidence>
<feature type="domain" description="Alpha/beta-hydrolase N-terminal" evidence="3">
    <location>
        <begin position="38"/>
        <end position="244"/>
    </location>
</feature>
<evidence type="ECO:0000256" key="1">
    <source>
        <dbReference type="SAM" id="Phobius"/>
    </source>
</evidence>
<keyword evidence="1" id="KW-0472">Membrane</keyword>
<dbReference type="InterPro" id="IPR027788">
    <property type="entry name" value="Alpha/beta-hydrolase_N_dom"/>
</dbReference>
<dbReference type="Proteomes" id="UP000224915">
    <property type="component" value="Unassembled WGS sequence"/>
</dbReference>
<comment type="caution">
    <text evidence="4">The sequence shown here is derived from an EMBL/GenBank/DDBJ whole genome shotgun (WGS) entry which is preliminary data.</text>
</comment>
<reference evidence="4 5" key="1">
    <citation type="submission" date="2017-10" db="EMBL/GenBank/DDBJ databases">
        <title>Sequencing the genomes of 1000 actinobacteria strains.</title>
        <authorList>
            <person name="Klenk H.-P."/>
        </authorList>
    </citation>
    <scope>NUCLEOTIDE SEQUENCE [LARGE SCALE GENOMIC DNA]</scope>
    <source>
        <strain evidence="4 5">DSM 21801</strain>
    </source>
</reference>
<dbReference type="OrthoDB" id="4397445at2"/>
<keyword evidence="5" id="KW-1185">Reference proteome</keyword>
<dbReference type="AlphaFoldDB" id="A0A2A9D157"/>
<organism evidence="4 5">
    <name type="scientific">Serinibacter salmoneus</name>
    <dbReference type="NCBI Taxonomy" id="556530"/>
    <lineage>
        <taxon>Bacteria</taxon>
        <taxon>Bacillati</taxon>
        <taxon>Actinomycetota</taxon>
        <taxon>Actinomycetes</taxon>
        <taxon>Micrococcales</taxon>
        <taxon>Beutenbergiaceae</taxon>
        <taxon>Serinibacter</taxon>
    </lineage>
</organism>
<keyword evidence="1" id="KW-0812">Transmembrane</keyword>
<evidence type="ECO:0000313" key="4">
    <source>
        <dbReference type="EMBL" id="PFG19580.1"/>
    </source>
</evidence>
<proteinExistence type="predicted"/>
<evidence type="ECO:0000259" key="2">
    <source>
        <dbReference type="Pfam" id="PF10081"/>
    </source>
</evidence>
<dbReference type="InterPro" id="IPR027787">
    <property type="entry name" value="Alpha/beta-hydrolase_catalytic"/>
</dbReference>
<name>A0A2A9D157_9MICO</name>
<protein>
    <submittedName>
        <fullName evidence="4">Putative membrane protein</fullName>
    </submittedName>
</protein>
<feature type="domain" description="Alpha/beta-hydrolase catalytic" evidence="2">
    <location>
        <begin position="261"/>
        <end position="565"/>
    </location>
</feature>
<accession>A0A2A9D157</accession>
<feature type="transmembrane region" description="Helical" evidence="1">
    <location>
        <begin position="12"/>
        <end position="33"/>
    </location>
</feature>
<dbReference type="EMBL" id="PDJD01000001">
    <property type="protein sequence ID" value="PFG19580.1"/>
    <property type="molecule type" value="Genomic_DNA"/>
</dbReference>
<evidence type="ECO:0000259" key="3">
    <source>
        <dbReference type="Pfam" id="PF15420"/>
    </source>
</evidence>
<dbReference type="Pfam" id="PF10081">
    <property type="entry name" value="Abhydrolase_9"/>
    <property type="match status" value="1"/>
</dbReference>
<feature type="transmembrane region" description="Helical" evidence="1">
    <location>
        <begin position="90"/>
        <end position="108"/>
    </location>
</feature>
<feature type="transmembrane region" description="Helical" evidence="1">
    <location>
        <begin position="45"/>
        <end position="70"/>
    </location>
</feature>
<feature type="transmembrane region" description="Helical" evidence="1">
    <location>
        <begin position="169"/>
        <end position="193"/>
    </location>
</feature>
<keyword evidence="1" id="KW-1133">Transmembrane helix</keyword>
<feature type="transmembrane region" description="Helical" evidence="1">
    <location>
        <begin position="128"/>
        <end position="148"/>
    </location>
</feature>